<proteinExistence type="predicted"/>
<keyword evidence="3" id="KW-1185">Reference proteome</keyword>
<evidence type="ECO:0008006" key="4">
    <source>
        <dbReference type="Google" id="ProtNLM"/>
    </source>
</evidence>
<dbReference type="AlphaFoldDB" id="A0AAD7IRQ8"/>
<dbReference type="PANTHER" id="PTHR13379:SF0">
    <property type="entry name" value="UPF0415 PROTEIN C7ORF25"/>
    <property type="match status" value="1"/>
</dbReference>
<sequence>MSSGVHPALHLLKSSLCKIHESLSNFRPLAVRPPILDSSTEATAGLDSTDDGQWLQQENIPGLKNLRDSVKIDLDVLTRFLDDPNSSNLPPLSTNAPYVIAVWNEVLCAPPPIVSVLRVFAVPTEPSLAAQKTTLVKVDVVADSGRRWIRVNTIKNSRIMAEFREIDSYLTDSDDEEDDFDGPSLVQTEFDNSVLRMGRGLVAAANAHPIDGAIGPEPPRVTLRLTRLNPCEHGENDPRISQTIDCLRAMGIDVEKGERVESEIPAPQLAAPPIALSQLIPTANINLDLSVLIALVSDLTHAPLPTSVEEAHRRFTASASQREPKLGRKEQPDGDPTKQARALTSQIQQEMLQEMGRGALFQELHTRLSPLFGSQPLQFWTTAEARDRFVRIVSKIGGPGEKRRADILFAAASTDAEAQFWAGSRYPPGFIPLLPVRIYSEEHPPPNDAAERPQFFRLMERTCRGILAQEASAPASPKSNERSNERVLYSNNGYRRNLDSERATVTRANARLTAHTVQSMLCGAARGWTTLTANKTSVKALLREIKAARVAGRLAEETPREDEVDPYEEAAIWILDPRSLAEGVRARVSSQSQV</sequence>
<name>A0AAD7IRQ8_9AGAR</name>
<feature type="region of interest" description="Disordered" evidence="1">
    <location>
        <begin position="310"/>
        <end position="342"/>
    </location>
</feature>
<gene>
    <name evidence="2" type="ORF">DFH07DRAFT_830594</name>
</gene>
<protein>
    <recommendedName>
        <fullName evidence="4">DUF1308 domain-containing protein</fullName>
    </recommendedName>
</protein>
<organism evidence="2 3">
    <name type="scientific">Mycena maculata</name>
    <dbReference type="NCBI Taxonomy" id="230809"/>
    <lineage>
        <taxon>Eukaryota</taxon>
        <taxon>Fungi</taxon>
        <taxon>Dikarya</taxon>
        <taxon>Basidiomycota</taxon>
        <taxon>Agaricomycotina</taxon>
        <taxon>Agaricomycetes</taxon>
        <taxon>Agaricomycetidae</taxon>
        <taxon>Agaricales</taxon>
        <taxon>Marasmiineae</taxon>
        <taxon>Mycenaceae</taxon>
        <taxon>Mycena</taxon>
    </lineage>
</organism>
<reference evidence="2" key="1">
    <citation type="submission" date="2023-03" db="EMBL/GenBank/DDBJ databases">
        <title>Massive genome expansion in bonnet fungi (Mycena s.s.) driven by repeated elements and novel gene families across ecological guilds.</title>
        <authorList>
            <consortium name="Lawrence Berkeley National Laboratory"/>
            <person name="Harder C.B."/>
            <person name="Miyauchi S."/>
            <person name="Viragh M."/>
            <person name="Kuo A."/>
            <person name="Thoen E."/>
            <person name="Andreopoulos B."/>
            <person name="Lu D."/>
            <person name="Skrede I."/>
            <person name="Drula E."/>
            <person name="Henrissat B."/>
            <person name="Morin E."/>
            <person name="Kohler A."/>
            <person name="Barry K."/>
            <person name="LaButti K."/>
            <person name="Morin E."/>
            <person name="Salamov A."/>
            <person name="Lipzen A."/>
            <person name="Mereny Z."/>
            <person name="Hegedus B."/>
            <person name="Baldrian P."/>
            <person name="Stursova M."/>
            <person name="Weitz H."/>
            <person name="Taylor A."/>
            <person name="Grigoriev I.V."/>
            <person name="Nagy L.G."/>
            <person name="Martin F."/>
            <person name="Kauserud H."/>
        </authorList>
    </citation>
    <scope>NUCLEOTIDE SEQUENCE</scope>
    <source>
        <strain evidence="2">CBHHK188m</strain>
    </source>
</reference>
<dbReference type="EMBL" id="JARJLG010000092">
    <property type="protein sequence ID" value="KAJ7747928.1"/>
    <property type="molecule type" value="Genomic_DNA"/>
</dbReference>
<accession>A0AAD7IRQ8</accession>
<feature type="compositionally biased region" description="Basic and acidic residues" evidence="1">
    <location>
        <begin position="322"/>
        <end position="338"/>
    </location>
</feature>
<evidence type="ECO:0000313" key="2">
    <source>
        <dbReference type="EMBL" id="KAJ7747928.1"/>
    </source>
</evidence>
<dbReference type="Proteomes" id="UP001215280">
    <property type="component" value="Unassembled WGS sequence"/>
</dbReference>
<evidence type="ECO:0000256" key="1">
    <source>
        <dbReference type="SAM" id="MobiDB-lite"/>
    </source>
</evidence>
<evidence type="ECO:0000313" key="3">
    <source>
        <dbReference type="Proteomes" id="UP001215280"/>
    </source>
</evidence>
<comment type="caution">
    <text evidence="2">The sequence shown here is derived from an EMBL/GenBank/DDBJ whole genome shotgun (WGS) entry which is preliminary data.</text>
</comment>
<dbReference type="PANTHER" id="PTHR13379">
    <property type="entry name" value="UNCHARACTERIZED DUF1308"/>
    <property type="match status" value="1"/>
</dbReference>